<evidence type="ECO:0000313" key="2">
    <source>
        <dbReference type="EMBL" id="GER44134.1"/>
    </source>
</evidence>
<protein>
    <submittedName>
        <fullName evidence="2">DNA mismatch repair protein MutS</fullName>
    </submittedName>
</protein>
<dbReference type="AlphaFoldDB" id="A0A5A7QGE6"/>
<dbReference type="Proteomes" id="UP000325081">
    <property type="component" value="Unassembled WGS sequence"/>
</dbReference>
<name>A0A5A7QGE6_STRAF</name>
<evidence type="ECO:0000313" key="3">
    <source>
        <dbReference type="Proteomes" id="UP000325081"/>
    </source>
</evidence>
<organism evidence="2 3">
    <name type="scientific">Striga asiatica</name>
    <name type="common">Asiatic witchweed</name>
    <name type="synonym">Buchnera asiatica</name>
    <dbReference type="NCBI Taxonomy" id="4170"/>
    <lineage>
        <taxon>Eukaryota</taxon>
        <taxon>Viridiplantae</taxon>
        <taxon>Streptophyta</taxon>
        <taxon>Embryophyta</taxon>
        <taxon>Tracheophyta</taxon>
        <taxon>Spermatophyta</taxon>
        <taxon>Magnoliopsida</taxon>
        <taxon>eudicotyledons</taxon>
        <taxon>Gunneridae</taxon>
        <taxon>Pentapetalae</taxon>
        <taxon>asterids</taxon>
        <taxon>lamiids</taxon>
        <taxon>Lamiales</taxon>
        <taxon>Orobanchaceae</taxon>
        <taxon>Buchnereae</taxon>
        <taxon>Striga</taxon>
    </lineage>
</organism>
<accession>A0A5A7QGE6</accession>
<sequence length="353" mass="38652">MPDPLSGLEPRPLVSTQRVPLGPPCAPRARPVRSGGGAPPVMISTLWGNGFREAGEFTIAFKTVGAPLMWVTPWRAIWSNITSGEGLRMQTLVPPRAARPQTRHQPLQWNIGTTGNEVIPWTNDVASAFKYAPRWLYTTPFVYAYRVEFGFGSEGDEGLVDSGGNEGLVIMGVGGRGVIRNLDEDGRWFEGFFEGRSGGGEEVVVGEEDLGLRVAEEGGDHGRVVADDGSGHGNGEVELHHGGNVGGKGCYLAEASLRHLAWVSAQVNCREPYTTDVLSLKTLAALSRKLMGVSGAWFAGHLTRPGNDFHDTASRSSDDDPQRCREERFFHGWDSFTKFIEHLECDELHRRRK</sequence>
<keyword evidence="3" id="KW-1185">Reference proteome</keyword>
<dbReference type="EMBL" id="BKCP01006848">
    <property type="protein sequence ID" value="GER44134.1"/>
    <property type="molecule type" value="Genomic_DNA"/>
</dbReference>
<feature type="region of interest" description="Disordered" evidence="1">
    <location>
        <begin position="1"/>
        <end position="36"/>
    </location>
</feature>
<reference evidence="3" key="1">
    <citation type="journal article" date="2019" name="Curr. Biol.">
        <title>Genome Sequence of Striga asiatica Provides Insight into the Evolution of Plant Parasitism.</title>
        <authorList>
            <person name="Yoshida S."/>
            <person name="Kim S."/>
            <person name="Wafula E.K."/>
            <person name="Tanskanen J."/>
            <person name="Kim Y.M."/>
            <person name="Honaas L."/>
            <person name="Yang Z."/>
            <person name="Spallek T."/>
            <person name="Conn C.E."/>
            <person name="Ichihashi Y."/>
            <person name="Cheong K."/>
            <person name="Cui S."/>
            <person name="Der J.P."/>
            <person name="Gundlach H."/>
            <person name="Jiao Y."/>
            <person name="Hori C."/>
            <person name="Ishida J.K."/>
            <person name="Kasahara H."/>
            <person name="Kiba T."/>
            <person name="Kim M.S."/>
            <person name="Koo N."/>
            <person name="Laohavisit A."/>
            <person name="Lee Y.H."/>
            <person name="Lumba S."/>
            <person name="McCourt P."/>
            <person name="Mortimer J.C."/>
            <person name="Mutuku J.M."/>
            <person name="Nomura T."/>
            <person name="Sasaki-Sekimoto Y."/>
            <person name="Seto Y."/>
            <person name="Wang Y."/>
            <person name="Wakatake T."/>
            <person name="Sakakibara H."/>
            <person name="Demura T."/>
            <person name="Yamaguchi S."/>
            <person name="Yoneyama K."/>
            <person name="Manabe R.I."/>
            <person name="Nelson D.C."/>
            <person name="Schulman A.H."/>
            <person name="Timko M.P."/>
            <person name="dePamphilis C.W."/>
            <person name="Choi D."/>
            <person name="Shirasu K."/>
        </authorList>
    </citation>
    <scope>NUCLEOTIDE SEQUENCE [LARGE SCALE GENOMIC DNA]</scope>
    <source>
        <strain evidence="3">cv. UVA1</strain>
    </source>
</reference>
<proteinExistence type="predicted"/>
<comment type="caution">
    <text evidence="2">The sequence shown here is derived from an EMBL/GenBank/DDBJ whole genome shotgun (WGS) entry which is preliminary data.</text>
</comment>
<evidence type="ECO:0000256" key="1">
    <source>
        <dbReference type="SAM" id="MobiDB-lite"/>
    </source>
</evidence>
<gene>
    <name evidence="2" type="ORF">STAS_21016</name>
</gene>